<evidence type="ECO:0000256" key="5">
    <source>
        <dbReference type="ARBA" id="ARBA00022729"/>
    </source>
</evidence>
<dbReference type="Pfam" id="PF07519">
    <property type="entry name" value="Tannase"/>
    <property type="match status" value="1"/>
</dbReference>
<dbReference type="Proteomes" id="UP000235786">
    <property type="component" value="Unassembled WGS sequence"/>
</dbReference>
<keyword evidence="3" id="KW-0624">Polysaccharide degradation</keyword>
<evidence type="ECO:0000256" key="7">
    <source>
        <dbReference type="ARBA" id="ARBA00022837"/>
    </source>
</evidence>
<reference evidence="12 13" key="1">
    <citation type="submission" date="2016-04" db="EMBL/GenBank/DDBJ databases">
        <title>A degradative enzymes factory behind the ericoid mycorrhizal symbiosis.</title>
        <authorList>
            <consortium name="DOE Joint Genome Institute"/>
            <person name="Martino E."/>
            <person name="Morin E."/>
            <person name="Grelet G."/>
            <person name="Kuo A."/>
            <person name="Kohler A."/>
            <person name="Daghino S."/>
            <person name="Barry K."/>
            <person name="Choi C."/>
            <person name="Cichocki N."/>
            <person name="Clum A."/>
            <person name="Copeland A."/>
            <person name="Hainaut M."/>
            <person name="Haridas S."/>
            <person name="Labutti K."/>
            <person name="Lindquist E."/>
            <person name="Lipzen A."/>
            <person name="Khouja H.-R."/>
            <person name="Murat C."/>
            <person name="Ohm R."/>
            <person name="Olson A."/>
            <person name="Spatafora J."/>
            <person name="Veneault-Fourrey C."/>
            <person name="Henrissat B."/>
            <person name="Grigoriev I."/>
            <person name="Martin F."/>
            <person name="Perotto S."/>
        </authorList>
    </citation>
    <scope>NUCLEOTIDE SEQUENCE [LARGE SCALE GENOMIC DNA]</scope>
    <source>
        <strain evidence="12 13">F</strain>
    </source>
</reference>
<dbReference type="InterPro" id="IPR011118">
    <property type="entry name" value="Tannase/feruloyl_esterase"/>
</dbReference>
<keyword evidence="3" id="KW-0119">Carbohydrate metabolism</keyword>
<evidence type="ECO:0000256" key="9">
    <source>
        <dbReference type="ARBA" id="ARBA00034075"/>
    </source>
</evidence>
<dbReference type="InterPro" id="IPR029058">
    <property type="entry name" value="AB_hydrolase_fold"/>
</dbReference>
<evidence type="ECO:0000256" key="2">
    <source>
        <dbReference type="ARBA" id="ARBA00022487"/>
    </source>
</evidence>
<evidence type="ECO:0000256" key="1">
    <source>
        <dbReference type="ARBA" id="ARBA00006249"/>
    </source>
</evidence>
<keyword evidence="4" id="KW-0479">Metal-binding</keyword>
<evidence type="ECO:0000256" key="11">
    <source>
        <dbReference type="SAM" id="MobiDB-lite"/>
    </source>
</evidence>
<dbReference type="EMBL" id="KZ613942">
    <property type="protein sequence ID" value="PMD43770.1"/>
    <property type="molecule type" value="Genomic_DNA"/>
</dbReference>
<keyword evidence="13" id="KW-1185">Reference proteome</keyword>
<dbReference type="EC" id="3.1.1.-" evidence="10"/>
<dbReference type="AlphaFoldDB" id="A0A2J6RZ23"/>
<evidence type="ECO:0000313" key="12">
    <source>
        <dbReference type="EMBL" id="PMD43770.1"/>
    </source>
</evidence>
<dbReference type="GO" id="GO:0046872">
    <property type="term" value="F:metal ion binding"/>
    <property type="evidence" value="ECO:0007669"/>
    <property type="project" value="UniProtKB-KW"/>
</dbReference>
<evidence type="ECO:0000256" key="3">
    <source>
        <dbReference type="ARBA" id="ARBA00022651"/>
    </source>
</evidence>
<keyword evidence="7" id="KW-0106">Calcium</keyword>
<accession>A0A2J6RZ23</accession>
<comment type="similarity">
    <text evidence="1 10">Belongs to the tannase family.</text>
</comment>
<feature type="compositionally biased region" description="Basic and acidic residues" evidence="11">
    <location>
        <begin position="1"/>
        <end position="17"/>
    </location>
</feature>
<proteinExistence type="inferred from homology"/>
<dbReference type="SUPFAM" id="SSF53474">
    <property type="entry name" value="alpha/beta-Hydrolases"/>
    <property type="match status" value="1"/>
</dbReference>
<keyword evidence="6 10" id="KW-0378">Hydrolase</keyword>
<keyword evidence="8" id="KW-1015">Disulfide bond</keyword>
<protein>
    <recommendedName>
        <fullName evidence="10">Carboxylic ester hydrolase</fullName>
        <ecNumber evidence="10">3.1.1.-</ecNumber>
    </recommendedName>
</protein>
<feature type="region of interest" description="Disordered" evidence="11">
    <location>
        <begin position="1"/>
        <end position="24"/>
    </location>
</feature>
<dbReference type="OrthoDB" id="3039123at2759"/>
<dbReference type="GO" id="GO:0045493">
    <property type="term" value="P:xylan catabolic process"/>
    <property type="evidence" value="ECO:0007669"/>
    <property type="project" value="UniProtKB-KW"/>
</dbReference>
<sequence>MGSRSREGLTSIKESKWSPDASVPDSSGPAWIPYEKMWTLIFAVVLLPVLSWTWVLPSPTQSCPSLALHAASSAVGSGTTLINSTLVPIGGLNVSNTVNQVSFCQVLGSVAYGDNETLNFQLWLPDEKIYQGRFMAVGNGGMAGTIDTTNMMLQLNQGFAVAGGDAGHLASTNNNGAGAPNTYIPYLHNTDEVKAWIHNAISLFAPAAKSLVAYFYGQEARYSYYDGCSTGGAQGFALAQYHPDLFDGIVAGSPGNWYSHLALSFLWNGLKTQNSSFLPQSTLNLITSAVLDKCDTLDGIADRLIENPLICDFDIESLACNSSTAKTSTCLTSPQIQAAKAIYTGPISALDGSQIYPGFSYGSEIQWLMQEQTLSDAFAIPILQNLVYDNLSYDYHTFNFGSDVQDVDAKAGIYIDEISTNLSSFQASGGKLLVTQGWADPYNAAIWPIKHMQDLQMAMGADLSDFFNLFMIPGGGHCGAASGYPDVPATYHTVSKLVQWVERGEKPDGVVSTGPPNGENRSRLLCPWPQTAKLVPGGDELWWGSYLCES</sequence>
<evidence type="ECO:0000313" key="13">
    <source>
        <dbReference type="Proteomes" id="UP000235786"/>
    </source>
</evidence>
<dbReference type="PANTHER" id="PTHR33938">
    <property type="entry name" value="FERULOYL ESTERASE B-RELATED"/>
    <property type="match status" value="1"/>
</dbReference>
<name>A0A2J6RZ23_HYAVF</name>
<evidence type="ECO:0000256" key="10">
    <source>
        <dbReference type="RuleBase" id="RU361238"/>
    </source>
</evidence>
<evidence type="ECO:0000256" key="8">
    <source>
        <dbReference type="ARBA" id="ARBA00023157"/>
    </source>
</evidence>
<dbReference type="Gene3D" id="3.40.50.1820">
    <property type="entry name" value="alpha/beta hydrolase"/>
    <property type="match status" value="1"/>
</dbReference>
<evidence type="ECO:0000256" key="4">
    <source>
        <dbReference type="ARBA" id="ARBA00022723"/>
    </source>
</evidence>
<keyword evidence="5" id="KW-0732">Signal</keyword>
<gene>
    <name evidence="12" type="ORF">L207DRAFT_553304</name>
</gene>
<organism evidence="12 13">
    <name type="scientific">Hyaloscypha variabilis (strain UAMH 11265 / GT02V1 / F)</name>
    <name type="common">Meliniomyces variabilis</name>
    <dbReference type="NCBI Taxonomy" id="1149755"/>
    <lineage>
        <taxon>Eukaryota</taxon>
        <taxon>Fungi</taxon>
        <taxon>Dikarya</taxon>
        <taxon>Ascomycota</taxon>
        <taxon>Pezizomycotina</taxon>
        <taxon>Leotiomycetes</taxon>
        <taxon>Helotiales</taxon>
        <taxon>Hyaloscyphaceae</taxon>
        <taxon>Hyaloscypha</taxon>
        <taxon>Hyaloscypha variabilis</taxon>
    </lineage>
</organism>
<evidence type="ECO:0000256" key="6">
    <source>
        <dbReference type="ARBA" id="ARBA00022801"/>
    </source>
</evidence>
<keyword evidence="3" id="KW-0858">Xylan degradation</keyword>
<keyword evidence="2" id="KW-0719">Serine esterase</keyword>
<dbReference type="GO" id="GO:0030600">
    <property type="term" value="F:feruloyl esterase activity"/>
    <property type="evidence" value="ECO:0007669"/>
    <property type="project" value="UniProtKB-EC"/>
</dbReference>
<comment type="catalytic activity">
    <reaction evidence="9">
        <text>feruloyl-polysaccharide + H2O = ferulate + polysaccharide.</text>
        <dbReference type="EC" id="3.1.1.73"/>
    </reaction>
</comment>
<dbReference type="PANTHER" id="PTHR33938:SF15">
    <property type="entry name" value="FERULOYL ESTERASE B-RELATED"/>
    <property type="match status" value="1"/>
</dbReference>